<name>A0AAV4SR01_9ARAC</name>
<keyword evidence="2" id="KW-1185">Reference proteome</keyword>
<dbReference type="Proteomes" id="UP001054837">
    <property type="component" value="Unassembled WGS sequence"/>
</dbReference>
<dbReference type="EMBL" id="BPLQ01008313">
    <property type="protein sequence ID" value="GIY36525.1"/>
    <property type="molecule type" value="Genomic_DNA"/>
</dbReference>
<evidence type="ECO:0000313" key="2">
    <source>
        <dbReference type="Proteomes" id="UP001054837"/>
    </source>
</evidence>
<organism evidence="1 2">
    <name type="scientific">Caerostris darwini</name>
    <dbReference type="NCBI Taxonomy" id="1538125"/>
    <lineage>
        <taxon>Eukaryota</taxon>
        <taxon>Metazoa</taxon>
        <taxon>Ecdysozoa</taxon>
        <taxon>Arthropoda</taxon>
        <taxon>Chelicerata</taxon>
        <taxon>Arachnida</taxon>
        <taxon>Araneae</taxon>
        <taxon>Araneomorphae</taxon>
        <taxon>Entelegynae</taxon>
        <taxon>Araneoidea</taxon>
        <taxon>Araneidae</taxon>
        <taxon>Caerostris</taxon>
    </lineage>
</organism>
<comment type="caution">
    <text evidence="1">The sequence shown here is derived from an EMBL/GenBank/DDBJ whole genome shotgun (WGS) entry which is preliminary data.</text>
</comment>
<protein>
    <submittedName>
        <fullName evidence="1">Uncharacterized protein</fullName>
    </submittedName>
</protein>
<evidence type="ECO:0000313" key="1">
    <source>
        <dbReference type="EMBL" id="GIY36525.1"/>
    </source>
</evidence>
<dbReference type="AlphaFoldDB" id="A0AAV4SR01"/>
<proteinExistence type="predicted"/>
<reference evidence="1 2" key="1">
    <citation type="submission" date="2021-06" db="EMBL/GenBank/DDBJ databases">
        <title>Caerostris darwini draft genome.</title>
        <authorList>
            <person name="Kono N."/>
            <person name="Arakawa K."/>
        </authorList>
    </citation>
    <scope>NUCLEOTIDE SEQUENCE [LARGE SCALE GENOMIC DNA]</scope>
</reference>
<gene>
    <name evidence="1" type="ORF">CDAR_173421</name>
</gene>
<sequence>MYNLQIYAQFITPESTTKTHGTATVHSSLSRQTNGVSSTSNFVNHLSLVLEYHSLIKDIPLLLLFCLKSVEPLQLLEMETFTIWNFQEDLVLISNGM</sequence>
<accession>A0AAV4SR01</accession>